<comment type="caution">
    <text evidence="1">The sequence shown here is derived from an EMBL/GenBank/DDBJ whole genome shotgun (WGS) entry which is preliminary data.</text>
</comment>
<name>A0ABD0VKI0_DENTH</name>
<evidence type="ECO:0000313" key="1">
    <source>
        <dbReference type="EMBL" id="KAL0923023.1"/>
    </source>
</evidence>
<protein>
    <submittedName>
        <fullName evidence="1">Uncharacterized protein</fullName>
    </submittedName>
</protein>
<proteinExistence type="predicted"/>
<sequence>MRIGSMGARVTSCGCTNPWPLLKSSKDGENKWENHARWKNHMICEIRKIFDCMIRLEGLGEVTRRRELETSHVVTAE</sequence>
<keyword evidence="2" id="KW-1185">Reference proteome</keyword>
<evidence type="ECO:0000313" key="2">
    <source>
        <dbReference type="Proteomes" id="UP001552299"/>
    </source>
</evidence>
<dbReference type="EMBL" id="JANQDX010000006">
    <property type="protein sequence ID" value="KAL0923023.1"/>
    <property type="molecule type" value="Genomic_DNA"/>
</dbReference>
<reference evidence="1 2" key="1">
    <citation type="journal article" date="2024" name="Plant Biotechnol. J.">
        <title>Dendrobium thyrsiflorum genome and its molecular insights into genes involved in important horticultural traits.</title>
        <authorList>
            <person name="Chen B."/>
            <person name="Wang J.Y."/>
            <person name="Zheng P.J."/>
            <person name="Li K.L."/>
            <person name="Liang Y.M."/>
            <person name="Chen X.F."/>
            <person name="Zhang C."/>
            <person name="Zhao X."/>
            <person name="He X."/>
            <person name="Zhang G.Q."/>
            <person name="Liu Z.J."/>
            <person name="Xu Q."/>
        </authorList>
    </citation>
    <scope>NUCLEOTIDE SEQUENCE [LARGE SCALE GENOMIC DNA]</scope>
    <source>
        <strain evidence="1">GZMU011</strain>
    </source>
</reference>
<gene>
    <name evidence="1" type="ORF">M5K25_007065</name>
</gene>
<dbReference type="AlphaFoldDB" id="A0ABD0VKI0"/>
<organism evidence="1 2">
    <name type="scientific">Dendrobium thyrsiflorum</name>
    <name type="common">Pinecone-like raceme dendrobium</name>
    <name type="synonym">Orchid</name>
    <dbReference type="NCBI Taxonomy" id="117978"/>
    <lineage>
        <taxon>Eukaryota</taxon>
        <taxon>Viridiplantae</taxon>
        <taxon>Streptophyta</taxon>
        <taxon>Embryophyta</taxon>
        <taxon>Tracheophyta</taxon>
        <taxon>Spermatophyta</taxon>
        <taxon>Magnoliopsida</taxon>
        <taxon>Liliopsida</taxon>
        <taxon>Asparagales</taxon>
        <taxon>Orchidaceae</taxon>
        <taxon>Epidendroideae</taxon>
        <taxon>Malaxideae</taxon>
        <taxon>Dendrobiinae</taxon>
        <taxon>Dendrobium</taxon>
    </lineage>
</organism>
<accession>A0ABD0VKI0</accession>
<dbReference type="Proteomes" id="UP001552299">
    <property type="component" value="Unassembled WGS sequence"/>
</dbReference>